<dbReference type="Proteomes" id="UP000613177">
    <property type="component" value="Unassembled WGS sequence"/>
</dbReference>
<proteinExistence type="predicted"/>
<evidence type="ECO:0000313" key="1">
    <source>
        <dbReference type="EMBL" id="KAG2236283.1"/>
    </source>
</evidence>
<keyword evidence="2" id="KW-1185">Reference proteome</keyword>
<dbReference type="AlphaFoldDB" id="A0A8H7SXL0"/>
<evidence type="ECO:0008006" key="3">
    <source>
        <dbReference type="Google" id="ProtNLM"/>
    </source>
</evidence>
<organism evidence="1 2">
    <name type="scientific">Thamnidium elegans</name>
    <dbReference type="NCBI Taxonomy" id="101142"/>
    <lineage>
        <taxon>Eukaryota</taxon>
        <taxon>Fungi</taxon>
        <taxon>Fungi incertae sedis</taxon>
        <taxon>Mucoromycota</taxon>
        <taxon>Mucoromycotina</taxon>
        <taxon>Mucoromycetes</taxon>
        <taxon>Mucorales</taxon>
        <taxon>Mucorineae</taxon>
        <taxon>Mucoraceae</taxon>
        <taxon>Thamnidium</taxon>
    </lineage>
</organism>
<protein>
    <recommendedName>
        <fullName evidence="3">F-box domain-containing protein</fullName>
    </recommendedName>
</protein>
<evidence type="ECO:0000313" key="2">
    <source>
        <dbReference type="Proteomes" id="UP000613177"/>
    </source>
</evidence>
<dbReference type="EMBL" id="JAEPRE010000019">
    <property type="protein sequence ID" value="KAG2236283.1"/>
    <property type="molecule type" value="Genomic_DNA"/>
</dbReference>
<accession>A0A8H7SXL0</accession>
<name>A0A8H7SXL0_9FUNG</name>
<reference evidence="1" key="1">
    <citation type="submission" date="2021-01" db="EMBL/GenBank/DDBJ databases">
        <title>Metabolic potential, ecology and presence of endohyphal bacteria is reflected in genomic diversity of Mucoromycotina.</title>
        <authorList>
            <person name="Muszewska A."/>
            <person name="Okrasinska A."/>
            <person name="Steczkiewicz K."/>
            <person name="Drgas O."/>
            <person name="Orlowska M."/>
            <person name="Perlinska-Lenart U."/>
            <person name="Aleksandrzak-Piekarczyk T."/>
            <person name="Szatraj K."/>
            <person name="Zielenkiewicz U."/>
            <person name="Pilsyk S."/>
            <person name="Malc E."/>
            <person name="Mieczkowski P."/>
            <person name="Kruszewska J.S."/>
            <person name="Biernat P."/>
            <person name="Pawlowska J."/>
        </authorList>
    </citation>
    <scope>NUCLEOTIDE SEQUENCE</scope>
    <source>
        <strain evidence="1">WA0000018081</strain>
    </source>
</reference>
<comment type="caution">
    <text evidence="1">The sequence shown here is derived from an EMBL/GenBank/DDBJ whole genome shotgun (WGS) entry which is preliminary data.</text>
</comment>
<dbReference type="SUPFAM" id="SSF81383">
    <property type="entry name" value="F-box domain"/>
    <property type="match status" value="1"/>
</dbReference>
<dbReference type="InterPro" id="IPR036047">
    <property type="entry name" value="F-box-like_dom_sf"/>
</dbReference>
<sequence>MSSLNQFPFEVVYKIASYLEKNDQRTCLTICKAWYRPLLETLYNQVQIKDLRSFRSFLVNITHHRHQPNFYVKKLEMPYMTSDWELSERAMMFTEFELLARHCIYLTEISFIENGYWRWMARLDFTKYWLRLTKLPLSFGSKDSFIVFQGMADRITSLELRAGFPSPLSVLDLIPRIANLQTLYIHDRLMTLNILQLQKLDRIENLTLLTDVIPSEDNVLRPLAKLKTFACAIDDPNSSWFSIFKSYYKDIDTLTVHCLTDKNNTEDSLLKIFGSILDTTHATHIQQVKTSFYDAHDFRLTVESVIMDIIYDYTIRDRRGIPSVISFDIKYYDASVFVYPRNSFESIFSRNNTQQHVFRMTKSWSDDEKKNDEIKFLTDIINDPIHLQLTHLSITRVTHCLGPTPPFYLDVLLHQYPRLESFSFSVSKKININRKRLGRPEYIEGAEMMISNPTTCFHPIRILKIRSSKINRSVYHYLFKSCTRLKKLYLYDCYFKDDETIIAIEYFCLRHGVELIIIK</sequence>
<gene>
    <name evidence="1" type="ORF">INT48_001346</name>
</gene>